<evidence type="ECO:0000256" key="3">
    <source>
        <dbReference type="ARBA" id="ARBA00023163"/>
    </source>
</evidence>
<protein>
    <submittedName>
        <fullName evidence="6">Two-component system chemotaxis response regulator CheY</fullName>
    </submittedName>
</protein>
<dbReference type="InterPro" id="IPR001789">
    <property type="entry name" value="Sig_transdc_resp-reg_receiver"/>
</dbReference>
<feature type="domain" description="Response regulatory" evidence="5">
    <location>
        <begin position="3"/>
        <end position="117"/>
    </location>
</feature>
<dbReference type="PANTHER" id="PTHR44591:SF3">
    <property type="entry name" value="RESPONSE REGULATORY DOMAIN-CONTAINING PROTEIN"/>
    <property type="match status" value="1"/>
</dbReference>
<dbReference type="Gene3D" id="3.40.50.2300">
    <property type="match status" value="1"/>
</dbReference>
<proteinExistence type="predicted"/>
<keyword evidence="1 4" id="KW-0597">Phosphoprotein</keyword>
<evidence type="ECO:0000313" key="7">
    <source>
        <dbReference type="Proteomes" id="UP000538507"/>
    </source>
</evidence>
<keyword evidence="3" id="KW-0804">Transcription</keyword>
<dbReference type="PANTHER" id="PTHR44591">
    <property type="entry name" value="STRESS RESPONSE REGULATOR PROTEIN 1"/>
    <property type="match status" value="1"/>
</dbReference>
<dbReference type="SUPFAM" id="SSF52172">
    <property type="entry name" value="CheY-like"/>
    <property type="match status" value="1"/>
</dbReference>
<dbReference type="InterPro" id="IPR011006">
    <property type="entry name" value="CheY-like_superfamily"/>
</dbReference>
<dbReference type="EMBL" id="JACIGO010000003">
    <property type="protein sequence ID" value="MBB4290859.1"/>
    <property type="molecule type" value="Genomic_DNA"/>
</dbReference>
<dbReference type="AlphaFoldDB" id="A0AAE2MKA2"/>
<evidence type="ECO:0000256" key="2">
    <source>
        <dbReference type="ARBA" id="ARBA00023015"/>
    </source>
</evidence>
<comment type="caution">
    <text evidence="6">The sequence shown here is derived from an EMBL/GenBank/DDBJ whole genome shotgun (WGS) entry which is preliminary data.</text>
</comment>
<accession>A0AAE2MKA2</accession>
<dbReference type="Pfam" id="PF00072">
    <property type="entry name" value="Response_reg"/>
    <property type="match status" value="1"/>
</dbReference>
<feature type="modified residue" description="4-aspartylphosphate" evidence="4">
    <location>
        <position position="52"/>
    </location>
</feature>
<dbReference type="GO" id="GO:0000160">
    <property type="term" value="P:phosphorelay signal transduction system"/>
    <property type="evidence" value="ECO:0007669"/>
    <property type="project" value="InterPro"/>
</dbReference>
<evidence type="ECO:0000259" key="5">
    <source>
        <dbReference type="PROSITE" id="PS50110"/>
    </source>
</evidence>
<evidence type="ECO:0000313" key="6">
    <source>
        <dbReference type="EMBL" id="MBB4290859.1"/>
    </source>
</evidence>
<evidence type="ECO:0000256" key="1">
    <source>
        <dbReference type="ARBA" id="ARBA00022553"/>
    </source>
</evidence>
<dbReference type="InterPro" id="IPR050595">
    <property type="entry name" value="Bact_response_regulator"/>
</dbReference>
<sequence length="144" mass="15860">MQRFMITDNSDIVRKVGKRILSELDFLVSEASNAGEALQRCQAELPEYLIVDSGMEGALDLIAAIRAMDGGKEVKIYYCVVEADLKKLMAGKRAGATDFLLKPFDRKILTAVFGNRAIAAWRQSLPCAMMPKVQALSAADSLFR</sequence>
<dbReference type="SMART" id="SM00448">
    <property type="entry name" value="REC"/>
    <property type="match status" value="1"/>
</dbReference>
<keyword evidence="2" id="KW-0805">Transcription regulation</keyword>
<dbReference type="Proteomes" id="UP000538507">
    <property type="component" value="Unassembled WGS sequence"/>
</dbReference>
<reference evidence="6 7" key="1">
    <citation type="submission" date="2020-08" db="EMBL/GenBank/DDBJ databases">
        <title>Genomic Encyclopedia of Type Strains, Phase IV (KMG-V): Genome sequencing to study the core and pangenomes of soil and plant-associated prokaryotes.</title>
        <authorList>
            <person name="Whitman W."/>
        </authorList>
    </citation>
    <scope>NUCLEOTIDE SEQUENCE [LARGE SCALE GENOMIC DNA]</scope>
    <source>
        <strain evidence="6 7">SEMIA 415</strain>
    </source>
</reference>
<name>A0AAE2MKA2_RHILE</name>
<gene>
    <name evidence="6" type="ORF">GGE16_002918</name>
</gene>
<evidence type="ECO:0000256" key="4">
    <source>
        <dbReference type="PROSITE-ProRule" id="PRU00169"/>
    </source>
</evidence>
<organism evidence="6 7">
    <name type="scientific">Rhizobium leguminosarum</name>
    <dbReference type="NCBI Taxonomy" id="384"/>
    <lineage>
        <taxon>Bacteria</taxon>
        <taxon>Pseudomonadati</taxon>
        <taxon>Pseudomonadota</taxon>
        <taxon>Alphaproteobacteria</taxon>
        <taxon>Hyphomicrobiales</taxon>
        <taxon>Rhizobiaceae</taxon>
        <taxon>Rhizobium/Agrobacterium group</taxon>
        <taxon>Rhizobium</taxon>
    </lineage>
</organism>
<dbReference type="PROSITE" id="PS50110">
    <property type="entry name" value="RESPONSE_REGULATORY"/>
    <property type="match status" value="1"/>
</dbReference>